<evidence type="ECO:0000259" key="4">
    <source>
        <dbReference type="PROSITE" id="PS50048"/>
    </source>
</evidence>
<dbReference type="Gene3D" id="4.10.240.10">
    <property type="entry name" value="Zn(2)-C6 fungal-type DNA-binding domain"/>
    <property type="match status" value="1"/>
</dbReference>
<proteinExistence type="predicted"/>
<dbReference type="EMBL" id="CP042188">
    <property type="protein sequence ID" value="QDS70305.1"/>
    <property type="molecule type" value="Genomic_DNA"/>
</dbReference>
<dbReference type="OrthoDB" id="4456959at2759"/>
<evidence type="ECO:0000313" key="6">
    <source>
        <dbReference type="Proteomes" id="UP000316270"/>
    </source>
</evidence>
<keyword evidence="6" id="KW-1185">Reference proteome</keyword>
<dbReference type="STRING" id="50376.A0A517L3T8"/>
<evidence type="ECO:0000256" key="2">
    <source>
        <dbReference type="ARBA" id="ARBA00023242"/>
    </source>
</evidence>
<evidence type="ECO:0000256" key="3">
    <source>
        <dbReference type="SAM" id="MobiDB-lite"/>
    </source>
</evidence>
<dbReference type="PANTHER" id="PTHR46910:SF4">
    <property type="entry name" value="ZN(2)-C6 FUNGAL-TYPE DOMAIN-CONTAINING PROTEIN"/>
    <property type="match status" value="1"/>
</dbReference>
<dbReference type="InterPro" id="IPR036864">
    <property type="entry name" value="Zn2-C6_fun-type_DNA-bd_sf"/>
</dbReference>
<dbReference type="CDD" id="cd00067">
    <property type="entry name" value="GAL4"/>
    <property type="match status" value="1"/>
</dbReference>
<feature type="region of interest" description="Disordered" evidence="3">
    <location>
        <begin position="121"/>
        <end position="140"/>
    </location>
</feature>
<feature type="region of interest" description="Disordered" evidence="3">
    <location>
        <begin position="662"/>
        <end position="684"/>
    </location>
</feature>
<protein>
    <recommendedName>
        <fullName evidence="4">Zn(2)-C6 fungal-type domain-containing protein</fullName>
    </recommendedName>
</protein>
<feature type="compositionally biased region" description="Basic and acidic residues" evidence="3">
    <location>
        <begin position="148"/>
        <end position="158"/>
    </location>
</feature>
<dbReference type="AlphaFoldDB" id="A0A517L3T8"/>
<gene>
    <name evidence="5" type="ORF">FKW77_008197</name>
</gene>
<keyword evidence="2" id="KW-0539">Nucleus</keyword>
<dbReference type="Pfam" id="PF00172">
    <property type="entry name" value="Zn_clus"/>
    <property type="match status" value="1"/>
</dbReference>
<evidence type="ECO:0000313" key="5">
    <source>
        <dbReference type="EMBL" id="QDS70305.1"/>
    </source>
</evidence>
<dbReference type="GO" id="GO:0006351">
    <property type="term" value="P:DNA-templated transcription"/>
    <property type="evidence" value="ECO:0007669"/>
    <property type="project" value="InterPro"/>
</dbReference>
<dbReference type="InterPro" id="IPR050987">
    <property type="entry name" value="AtrR-like"/>
</dbReference>
<dbReference type="SMART" id="SM00066">
    <property type="entry name" value="GAL4"/>
    <property type="match status" value="1"/>
</dbReference>
<dbReference type="PROSITE" id="PS50048">
    <property type="entry name" value="ZN2_CY6_FUNGAL_2"/>
    <property type="match status" value="1"/>
</dbReference>
<feature type="domain" description="Zn(2)-C6 fungal-type" evidence="4">
    <location>
        <begin position="42"/>
        <end position="72"/>
    </location>
</feature>
<keyword evidence="1" id="KW-0479">Metal-binding</keyword>
<dbReference type="SUPFAM" id="SSF57701">
    <property type="entry name" value="Zn2/Cys6 DNA-binding domain"/>
    <property type="match status" value="1"/>
</dbReference>
<dbReference type="SMART" id="SM00906">
    <property type="entry name" value="Fungal_trans"/>
    <property type="match status" value="1"/>
</dbReference>
<dbReference type="PANTHER" id="PTHR46910">
    <property type="entry name" value="TRANSCRIPTION FACTOR PDR1"/>
    <property type="match status" value="1"/>
</dbReference>
<feature type="region of interest" description="Disordered" evidence="3">
    <location>
        <begin position="148"/>
        <end position="169"/>
    </location>
</feature>
<dbReference type="CDD" id="cd12148">
    <property type="entry name" value="fungal_TF_MHR"/>
    <property type="match status" value="1"/>
</dbReference>
<name>A0A517L3T8_9PEZI</name>
<dbReference type="PROSITE" id="PS00463">
    <property type="entry name" value="ZN2_CY6_FUNGAL_1"/>
    <property type="match status" value="1"/>
</dbReference>
<feature type="region of interest" description="Disordered" evidence="3">
    <location>
        <begin position="1"/>
        <end position="40"/>
    </location>
</feature>
<evidence type="ECO:0000256" key="1">
    <source>
        <dbReference type="ARBA" id="ARBA00022723"/>
    </source>
</evidence>
<dbReference type="InterPro" id="IPR001138">
    <property type="entry name" value="Zn2Cys6_DnaBD"/>
</dbReference>
<accession>A0A517L3T8</accession>
<dbReference type="GO" id="GO:0000981">
    <property type="term" value="F:DNA-binding transcription factor activity, RNA polymerase II-specific"/>
    <property type="evidence" value="ECO:0007669"/>
    <property type="project" value="InterPro"/>
</dbReference>
<dbReference type="Proteomes" id="UP000316270">
    <property type="component" value="Chromosome 4"/>
</dbReference>
<organism evidence="5 6">
    <name type="scientific">Venturia effusa</name>
    <dbReference type="NCBI Taxonomy" id="50376"/>
    <lineage>
        <taxon>Eukaryota</taxon>
        <taxon>Fungi</taxon>
        <taxon>Dikarya</taxon>
        <taxon>Ascomycota</taxon>
        <taxon>Pezizomycotina</taxon>
        <taxon>Dothideomycetes</taxon>
        <taxon>Pleosporomycetidae</taxon>
        <taxon>Venturiales</taxon>
        <taxon>Venturiaceae</taxon>
        <taxon>Venturia</taxon>
    </lineage>
</organism>
<dbReference type="InterPro" id="IPR007219">
    <property type="entry name" value="XnlR_reg_dom"/>
</dbReference>
<dbReference type="GO" id="GO:0003677">
    <property type="term" value="F:DNA binding"/>
    <property type="evidence" value="ECO:0007669"/>
    <property type="project" value="InterPro"/>
</dbReference>
<dbReference type="Pfam" id="PF04082">
    <property type="entry name" value="Fungal_trans"/>
    <property type="match status" value="1"/>
</dbReference>
<sequence length="859" mass="96309">MDYSQLSEPAARKVSKLSPVQEDDYSSSVRKRLSASSRTGQACDRCKVRKIRCDPTIDGCTPCRTAQTPCKTTDRITGKATTRGHTDVLEVENRILKAKLQEYQQKLSDLGVSLADLQGSASNNQTTSPAKASSQQYWDQQQDFSLPHRDAERRDSKPSHAGPSSYSRLLDSRPATAMIEPNFVMLRGTKLSLFGMQMDLAEFADDPSDVDSPQTYDGFMKHAFGKTQLGQSAPLPDTLQSAQEYALWYFKFLHPYTPVIDKRDMHELLVKVYSDPMPGPRTGRTAAEEVMIHMMFAQIKYQYGQRNQVHSMLDEAMAHFKYSLSLFPDLVRGQSLQDVQALTMIAIQVRTFPKPGAAWYCSHLALCMAIELGLHRSAEFWSAVDQRVMGAHENEMRKRVFWTLYGLVSSLGGRLGRPIPLRLSDIDIEFPSAVPDNLPEESDLPEFRKCSFLVGNGIVEILAITAELYTTMYSASGSLPQDYDAIINKFEADLKIWRSRLHPELIDYNQAEGETQVCALYLELTYLECQFLLRHPLNFPPNQPEAYKQNLNHTLDTASKTLAVLTKLKDAKCLDVPWYNVTVFLAMIFTTLFAEDQRREELTAEELRRLKSEMDQWVIVLGDIGIMLGSGFRLQQFVGHIMHNSLSNLSKQLANRALSHNQQTTYHPTTTANTGSAEGKHEQSSYVAADRRPFQPDHAYASTTPTYDLYGPGVQPPQPTYVVAQAAYAQPSYNPLPTPESARLSQPLIVPSLNTANTNSAFATTNPYFPTHDVASTTPATEWLRWQANINPVAPHAGQQQQQQHQQQQMNYMSPANTLMTLGSRAHGAGVDEQTISTAQDMQWPTNLYHLSLPANTGE</sequence>
<feature type="compositionally biased region" description="Polar residues" evidence="3">
    <location>
        <begin position="662"/>
        <end position="676"/>
    </location>
</feature>
<dbReference type="GO" id="GO:0008270">
    <property type="term" value="F:zinc ion binding"/>
    <property type="evidence" value="ECO:0007669"/>
    <property type="project" value="InterPro"/>
</dbReference>
<reference evidence="5 6" key="1">
    <citation type="submission" date="2019-07" db="EMBL/GenBank/DDBJ databases">
        <title>Finished genome of Venturia effusa.</title>
        <authorList>
            <person name="Young C.A."/>
            <person name="Cox M.P."/>
            <person name="Ganley A.R.D."/>
            <person name="David W.J."/>
        </authorList>
    </citation>
    <scope>NUCLEOTIDE SEQUENCE [LARGE SCALE GENOMIC DNA]</scope>
    <source>
        <strain evidence="6">albino</strain>
    </source>
</reference>